<keyword evidence="2" id="KW-1185">Reference proteome</keyword>
<name>U2ZIP3_AQUA1</name>
<reference evidence="1" key="1">
    <citation type="submission" date="2024-09" db="EMBL/GenBank/DDBJ databases">
        <title>Whole genome shotgun sequence of Pseudomonas alcaligenes NBRC 14159.</title>
        <authorList>
            <person name="Yoshida I."/>
            <person name="Hosoyama A."/>
            <person name="Tsuchikane K."/>
            <person name="Noguchi M."/>
            <person name="Hirakata S."/>
            <person name="Ando Y."/>
            <person name="Ohji S."/>
            <person name="Yamazoe A."/>
            <person name="Yamazaki S."/>
            <person name="Fujita N."/>
        </authorList>
    </citation>
    <scope>NUCLEOTIDE SEQUENCE</scope>
    <source>
        <strain evidence="1">NBRC 14159</strain>
    </source>
</reference>
<dbReference type="EMBL" id="BATI01000005">
    <property type="protein sequence ID" value="GAD61345.1"/>
    <property type="molecule type" value="Genomic_DNA"/>
</dbReference>
<protein>
    <recommendedName>
        <fullName evidence="3">TrfA protein</fullName>
    </recommendedName>
</protein>
<dbReference type="eggNOG" id="COG3464">
    <property type="taxonomic scope" value="Bacteria"/>
</dbReference>
<evidence type="ECO:0000313" key="1">
    <source>
        <dbReference type="EMBL" id="GAD61345.1"/>
    </source>
</evidence>
<dbReference type="Pfam" id="PF07042">
    <property type="entry name" value="TrfA"/>
    <property type="match status" value="1"/>
</dbReference>
<dbReference type="InterPro" id="IPR010751">
    <property type="entry name" value="TrfA"/>
</dbReference>
<proteinExistence type="predicted"/>
<dbReference type="OrthoDB" id="8481003at2"/>
<sequence>MHEVSRSKIWGGLSSTIEKLNKRSAEAAERSKLKSELLAESVCLDEVPLKNLDQIRYFPGKASAMPIPWTRTSLFSSLKKGQRRMLVNEVIESRKDCCVRVSGEQLDMCDNDVFLHIIQLAQGSCSGDSICFERSTFLRAIGRGNDLSSESYRRLEGSMKRLASTKIFIEGVGEGESFHLIGELIWGAGGRYYILMDPVVVSIFASEFLAYIDMGVRLRLKSPLAKYLQNYVCGHKVGPHAISCESLRRWSGSTGRLRDFTSRALPAALDELQTQRLISDWEIGFETVRWLRLPHEKSKKV</sequence>
<dbReference type="AlphaFoldDB" id="U2ZIP3"/>
<organism evidence="1 2">
    <name type="scientific">Aquipseudomonas alcaligenes (strain ATCC 14909 / DSM 50342 / CCUG 1425 / JCM 20561 / NBRC 14159 / NCIMB 9945 / NCTC 10367 / 1577)</name>
    <name type="common">Pseudomonas alcaligenes</name>
    <dbReference type="NCBI Taxonomy" id="1215092"/>
    <lineage>
        <taxon>Bacteria</taxon>
        <taxon>Pseudomonadati</taxon>
        <taxon>Pseudomonadota</taxon>
        <taxon>Gammaproteobacteria</taxon>
        <taxon>Pseudomonadales</taxon>
        <taxon>Pseudomonadaceae</taxon>
        <taxon>Aquipseudomonas</taxon>
    </lineage>
</organism>
<gene>
    <name evidence="1" type="ORF">PA6_005_02335</name>
</gene>
<dbReference type="RefSeq" id="WP_021699439.1">
    <property type="nucleotide sequence ID" value="NZ_BATI01000005.1"/>
</dbReference>
<accession>U2ZIP3</accession>
<dbReference type="Proteomes" id="UP000016560">
    <property type="component" value="Unassembled WGS sequence"/>
</dbReference>
<evidence type="ECO:0000313" key="2">
    <source>
        <dbReference type="Proteomes" id="UP000016560"/>
    </source>
</evidence>
<comment type="caution">
    <text evidence="1">The sequence shown here is derived from an EMBL/GenBank/DDBJ whole genome shotgun (WGS) entry which is preliminary data.</text>
</comment>
<evidence type="ECO:0008006" key="3">
    <source>
        <dbReference type="Google" id="ProtNLM"/>
    </source>
</evidence>